<evidence type="ECO:0000259" key="4">
    <source>
        <dbReference type="Pfam" id="PF12157"/>
    </source>
</evidence>
<feature type="compositionally biased region" description="Basic and acidic residues" evidence="3">
    <location>
        <begin position="192"/>
        <end position="201"/>
    </location>
</feature>
<feature type="region of interest" description="Disordered" evidence="3">
    <location>
        <begin position="213"/>
        <end position="332"/>
    </location>
</feature>
<feature type="region of interest" description="Disordered" evidence="3">
    <location>
        <begin position="500"/>
        <end position="531"/>
    </location>
</feature>
<dbReference type="InterPro" id="IPR040240">
    <property type="entry name" value="TAF1"/>
</dbReference>
<feature type="compositionally biased region" description="Basic and acidic residues" evidence="3">
    <location>
        <begin position="1266"/>
        <end position="1276"/>
    </location>
</feature>
<accession>A0ABR0CDJ5</accession>
<feature type="region of interest" description="Disordered" evidence="3">
    <location>
        <begin position="170"/>
        <end position="201"/>
    </location>
</feature>
<comment type="subcellular location">
    <subcellularLocation>
        <location evidence="1">Nucleus</location>
    </subcellularLocation>
</comment>
<dbReference type="PANTHER" id="PTHR13900">
    <property type="entry name" value="TRANSCRIPTION INITIATION FACTOR TFIID"/>
    <property type="match status" value="1"/>
</dbReference>
<keyword evidence="6" id="KW-1185">Reference proteome</keyword>
<dbReference type="PANTHER" id="PTHR13900:SF0">
    <property type="entry name" value="TRANSCRIPTION INITIATION FACTOR TFIID SUBUNIT 1"/>
    <property type="match status" value="1"/>
</dbReference>
<organism evidence="5 6">
    <name type="scientific">Purpureocillium lilacinum</name>
    <name type="common">Paecilomyces lilacinus</name>
    <dbReference type="NCBI Taxonomy" id="33203"/>
    <lineage>
        <taxon>Eukaryota</taxon>
        <taxon>Fungi</taxon>
        <taxon>Dikarya</taxon>
        <taxon>Ascomycota</taxon>
        <taxon>Pezizomycotina</taxon>
        <taxon>Sordariomycetes</taxon>
        <taxon>Hypocreomycetidae</taxon>
        <taxon>Hypocreales</taxon>
        <taxon>Ophiocordycipitaceae</taxon>
        <taxon>Purpureocillium</taxon>
    </lineage>
</organism>
<keyword evidence="2" id="KW-0539">Nucleus</keyword>
<feature type="compositionally biased region" description="Low complexity" evidence="3">
    <location>
        <begin position="133"/>
        <end position="142"/>
    </location>
</feature>
<feature type="compositionally biased region" description="Acidic residues" evidence="3">
    <location>
        <begin position="928"/>
        <end position="949"/>
    </location>
</feature>
<dbReference type="EMBL" id="JAWRVI010000003">
    <property type="protein sequence ID" value="KAK4094369.1"/>
    <property type="molecule type" value="Genomic_DNA"/>
</dbReference>
<feature type="compositionally biased region" description="Polar residues" evidence="3">
    <location>
        <begin position="1254"/>
        <end position="1263"/>
    </location>
</feature>
<feature type="compositionally biased region" description="Basic and acidic residues" evidence="3">
    <location>
        <begin position="1334"/>
        <end position="1348"/>
    </location>
</feature>
<protein>
    <recommendedName>
        <fullName evidence="4">Transcription initiation factor TFIID subunit 1 histone acetyltransferase domain-containing protein</fullName>
    </recommendedName>
</protein>
<name>A0ABR0CDJ5_PURLI</name>
<feature type="region of interest" description="Disordered" evidence="3">
    <location>
        <begin position="1394"/>
        <end position="1505"/>
    </location>
</feature>
<gene>
    <name evidence="5" type="ORF">Purlil1_974</name>
</gene>
<feature type="region of interest" description="Disordered" evidence="3">
    <location>
        <begin position="918"/>
        <end position="974"/>
    </location>
</feature>
<feature type="region of interest" description="Disordered" evidence="3">
    <location>
        <begin position="1334"/>
        <end position="1358"/>
    </location>
</feature>
<comment type="caution">
    <text evidence="5">The sequence shown here is derived from an EMBL/GenBank/DDBJ whole genome shotgun (WGS) entry which is preliminary data.</text>
</comment>
<feature type="domain" description="Transcription initiation factor TFIID subunit 1 histone acetyltransferase" evidence="4">
    <location>
        <begin position="583"/>
        <end position="1071"/>
    </location>
</feature>
<dbReference type="InterPro" id="IPR022591">
    <property type="entry name" value="TAF1_HAT_dom"/>
</dbReference>
<reference evidence="5 6" key="1">
    <citation type="journal article" date="2024" name="Microbiol. Resour. Announc.">
        <title>Genome annotations for the ascomycete fungi Trichoderma harzianum, Trichoderma aggressivum, and Purpureocillium lilacinum.</title>
        <authorList>
            <person name="Beijen E.P.W."/>
            <person name="Ohm R.A."/>
        </authorList>
    </citation>
    <scope>NUCLEOTIDE SEQUENCE [LARGE SCALE GENOMIC DNA]</scope>
    <source>
        <strain evidence="5 6">CBS 150709</strain>
    </source>
</reference>
<sequence>MSLGCPIVVTRIVCLALITSLLLLRAAKSHSLRNAFHGFGPLCSLFNSPLHKTHLHSSCTPAALHLTQLSSSASQPAPHPKTARICLDAPQSRHRHRAAGIIRSFGTTRVASARTHLDDSAEPPSSLRSRTFTTSASHQAASSPPPTLIRRGISTQYIARGSTHVTAQLGTRCSGGRRQRHTMAEANGASPRAEDWKAQDAADEREIAKLLGQSQEGGADGLALDDTPFDQSGKADDAQDFEDISDDDLPDEEPSGGTSFELPGLTDDGGTSNDADDLFGEGPSSPDPVLGPSSPAPQVRDDTDEAHPTDDGFINFDPDPHLNGSANQDPDIPAAAESAQDILKAAWPAYKKGHILVWSDLLPPKRAVWKEKKPAKKPKHLVTSKQSLEMFGDQEKQFRIPGAASGKPRPHDAQVAGVVLCDKENATSETVAQFDIDQDSDAEPIHGFTLRDIEMACEDWNARIVDIEADFRSRQAAEKELQSRKRQAEQDDEWDAEFLMDADEPRPKRRRSVEPGLPDIPRYTAPSFDDFEDATQRGSKRVYLDMSDPYLLLETDLQHPSKRARLDAFKMRAKGRRDLSSRFNLSNDDAYELLKENHQSKVRATLGNISVDHSMPAIKLTWPYYKVKLAGTTDEYHRPRFRYKKFAGHAIKFDKPQHFKRKQMKGKAHEVFVQSKDLSMGDNSTAVLFEYCEPRPRVLNNFGMGSKLINYYRRKDSANEEDQLPKRELGEYRMLLPEDRSPFALFGTVDAGETVPTLHNEMYRAPVFRHTPRNSDFLVVRSTTGVEGSRWYLRRVDHLHVVGQQFPSVEVPGPHSRKVTTASKNRMKMLAFRMIRHSKTDNCQLSDITKHIADSTDTQNRQKLKEFLQYDRESGEKGMWRLRPGEVVPDEAGTRAMIKPEEVSLLDSMQLGIKELEDAGYDPRNAQIDEDGQADAEGEDGEAADGVDDEASKITKTTATKKPQEKQEETLADKMAPWKTTKAFIDACQGKAMLQLHGEGDPTGHGLGFSFIRTSMKGGYIEAVQGPLATSADAMEREKRANGGHAYNVKKQQAMYEGGIRDIWQKQKSTLSDTQQHDDGDVQVNEDEDDRFNVNAAATPAHFDEGVSQISGLTTSTNRHGKRAIRISREVRMADGTTQTRIEVVHDPVVISQYMKRRTEADLELREYVYKTTRSPHRSRPVPRVWNRLPPAVRALHRVQCLVRLYTTPKVWRGPGSVVDFVGIELRAPAYVYLAASTAHGLRAMPTMTALQTLESKRNSSGSKRTRPDDRPESNKRNCTRKQAPGTLGLLGPEPRRFLQGLLESVPIADRLGISRPTKSIVPEPPLPFDWWRALEPDEKEKGKEKGKTGRRKKENAFRQMLRRADEQRAADEKARLAHAKQVALEAERAAKAAAKAQAERERLERDRQLQEQREAKERERVEQRRKAQEEQERKRQQALRDRAERACKRQQEEEEKQRKRAEKEAARPKLCPLLNGTMKADNGAAEHGGFGNYNAPTGSAGSPI</sequence>
<evidence type="ECO:0000256" key="3">
    <source>
        <dbReference type="SAM" id="MobiDB-lite"/>
    </source>
</evidence>
<feature type="compositionally biased region" description="Polar residues" evidence="3">
    <location>
        <begin position="1495"/>
        <end position="1505"/>
    </location>
</feature>
<evidence type="ECO:0000256" key="2">
    <source>
        <dbReference type="ARBA" id="ARBA00023242"/>
    </source>
</evidence>
<feature type="compositionally biased region" description="Acidic residues" evidence="3">
    <location>
        <begin position="238"/>
        <end position="254"/>
    </location>
</feature>
<feature type="compositionally biased region" description="Basic and acidic residues" evidence="3">
    <location>
        <begin position="962"/>
        <end position="972"/>
    </location>
</feature>
<evidence type="ECO:0000256" key="1">
    <source>
        <dbReference type="ARBA" id="ARBA00004123"/>
    </source>
</evidence>
<feature type="compositionally biased region" description="Basic and acidic residues" evidence="3">
    <location>
        <begin position="1398"/>
        <end position="1468"/>
    </location>
</feature>
<feature type="compositionally biased region" description="Basic and acidic residues" evidence="3">
    <location>
        <begin position="299"/>
        <end position="310"/>
    </location>
</feature>
<dbReference type="CDD" id="cd22265">
    <property type="entry name" value="UDM1_RNF168"/>
    <property type="match status" value="1"/>
</dbReference>
<proteinExistence type="predicted"/>
<feature type="region of interest" description="Disordered" evidence="3">
    <location>
        <begin position="115"/>
        <end position="149"/>
    </location>
</feature>
<dbReference type="Proteomes" id="UP001287286">
    <property type="component" value="Unassembled WGS sequence"/>
</dbReference>
<feature type="region of interest" description="Disordered" evidence="3">
    <location>
        <begin position="1254"/>
        <end position="1291"/>
    </location>
</feature>
<dbReference type="Pfam" id="PF12157">
    <property type="entry name" value="DUF3591"/>
    <property type="match status" value="1"/>
</dbReference>
<evidence type="ECO:0000313" key="6">
    <source>
        <dbReference type="Proteomes" id="UP001287286"/>
    </source>
</evidence>
<evidence type="ECO:0000313" key="5">
    <source>
        <dbReference type="EMBL" id="KAK4094369.1"/>
    </source>
</evidence>